<organism evidence="1 2">
    <name type="scientific">Elysia crispata</name>
    <name type="common">lettuce slug</name>
    <dbReference type="NCBI Taxonomy" id="231223"/>
    <lineage>
        <taxon>Eukaryota</taxon>
        <taxon>Metazoa</taxon>
        <taxon>Spiralia</taxon>
        <taxon>Lophotrochozoa</taxon>
        <taxon>Mollusca</taxon>
        <taxon>Gastropoda</taxon>
        <taxon>Heterobranchia</taxon>
        <taxon>Euthyneura</taxon>
        <taxon>Panpulmonata</taxon>
        <taxon>Sacoglossa</taxon>
        <taxon>Placobranchoidea</taxon>
        <taxon>Plakobranchidae</taxon>
        <taxon>Elysia</taxon>
    </lineage>
</organism>
<dbReference type="AlphaFoldDB" id="A0AAE1ED21"/>
<gene>
    <name evidence="1" type="ORF">RRG08_033111</name>
</gene>
<dbReference type="Proteomes" id="UP001283361">
    <property type="component" value="Unassembled WGS sequence"/>
</dbReference>
<evidence type="ECO:0000313" key="2">
    <source>
        <dbReference type="Proteomes" id="UP001283361"/>
    </source>
</evidence>
<proteinExistence type="predicted"/>
<comment type="caution">
    <text evidence="1">The sequence shown here is derived from an EMBL/GenBank/DDBJ whole genome shotgun (WGS) entry which is preliminary data.</text>
</comment>
<reference evidence="1" key="1">
    <citation type="journal article" date="2023" name="G3 (Bethesda)">
        <title>A reference genome for the long-term kleptoplast-retaining sea slug Elysia crispata morphotype clarki.</title>
        <authorList>
            <person name="Eastman K.E."/>
            <person name="Pendleton A.L."/>
            <person name="Shaikh M.A."/>
            <person name="Suttiyut T."/>
            <person name="Ogas R."/>
            <person name="Tomko P."/>
            <person name="Gavelis G."/>
            <person name="Widhalm J.R."/>
            <person name="Wisecaver J.H."/>
        </authorList>
    </citation>
    <scope>NUCLEOTIDE SEQUENCE</scope>
    <source>
        <strain evidence="1">ECLA1</strain>
    </source>
</reference>
<accession>A0AAE1ED21</accession>
<sequence>MKRRQISRQTLYHMTTGTPCYVRPETRCQSMIYLGVTRHEGHKQASSPDVALSKTTIRSPVLMKQWTPSGVLM</sequence>
<keyword evidence="2" id="KW-1185">Reference proteome</keyword>
<evidence type="ECO:0000313" key="1">
    <source>
        <dbReference type="EMBL" id="KAK3802472.1"/>
    </source>
</evidence>
<dbReference type="EMBL" id="JAWDGP010000232">
    <property type="protein sequence ID" value="KAK3802472.1"/>
    <property type="molecule type" value="Genomic_DNA"/>
</dbReference>
<name>A0AAE1ED21_9GAST</name>
<protein>
    <submittedName>
        <fullName evidence="1">Uncharacterized protein</fullName>
    </submittedName>
</protein>